<sequence>MSNPILNYALAAAARGWHVFPLTPYGKQPAKGWTRWESRATADPEAIRRIWGREPYNVGIATGPSGLVVLDLDVPKPGDIPPPEWDLPGVGDGADVLAVLAEQAGQPMPFDTFMVGTRRGGLHLYFTAPAGAELRNTQGKLGWLIDTRANGGYVVGPGSLVISPDGSGAYTVGNRAPAAPLPGWLAERLRPAPLPPQRPITVPLIATDRRSAYLKSAVQDELRRVTHSPLRGHNTALYRASVALGQLVAGGALPEKHVTTWLAEAATSVGQPPGEAHRTIASGLRAGAKRPRSLA</sequence>
<evidence type="ECO:0000259" key="1">
    <source>
        <dbReference type="SMART" id="SM00943"/>
    </source>
</evidence>
<evidence type="ECO:0000313" key="2">
    <source>
        <dbReference type="EMBL" id="RJL29952.1"/>
    </source>
</evidence>
<dbReference type="RefSeq" id="WP_119928730.1">
    <property type="nucleotide sequence ID" value="NZ_QZEY01000010.1"/>
</dbReference>
<dbReference type="SUPFAM" id="SSF56747">
    <property type="entry name" value="Prim-pol domain"/>
    <property type="match status" value="1"/>
</dbReference>
<dbReference type="AlphaFoldDB" id="A0A3A4BF33"/>
<organism evidence="2 3">
    <name type="scientific">Bailinhaonella thermotolerans</name>
    <dbReference type="NCBI Taxonomy" id="1070861"/>
    <lineage>
        <taxon>Bacteria</taxon>
        <taxon>Bacillati</taxon>
        <taxon>Actinomycetota</taxon>
        <taxon>Actinomycetes</taxon>
        <taxon>Streptosporangiales</taxon>
        <taxon>Streptosporangiaceae</taxon>
        <taxon>Bailinhaonella</taxon>
    </lineage>
</organism>
<dbReference type="OrthoDB" id="3218228at2"/>
<gene>
    <name evidence="2" type="ORF">D5H75_23655</name>
</gene>
<dbReference type="InterPro" id="IPR015330">
    <property type="entry name" value="DNA_primase/pol_bifunc_N"/>
</dbReference>
<dbReference type="EMBL" id="QZEY01000010">
    <property type="protein sequence ID" value="RJL29952.1"/>
    <property type="molecule type" value="Genomic_DNA"/>
</dbReference>
<dbReference type="Proteomes" id="UP000265768">
    <property type="component" value="Unassembled WGS sequence"/>
</dbReference>
<feature type="domain" description="DNA primase/polymerase bifunctional N-terminal" evidence="1">
    <location>
        <begin position="9"/>
        <end position="185"/>
    </location>
</feature>
<keyword evidence="3" id="KW-1185">Reference proteome</keyword>
<dbReference type="Gene3D" id="3.30.720.160">
    <property type="entry name" value="Bifunctional DNA primase/polymerase, N-terminal"/>
    <property type="match status" value="1"/>
</dbReference>
<comment type="caution">
    <text evidence="2">The sequence shown here is derived from an EMBL/GenBank/DDBJ whole genome shotgun (WGS) entry which is preliminary data.</text>
</comment>
<accession>A0A3A4BF33</accession>
<dbReference type="CDD" id="cd04859">
    <property type="entry name" value="Prim_Pol"/>
    <property type="match status" value="1"/>
</dbReference>
<evidence type="ECO:0000313" key="3">
    <source>
        <dbReference type="Proteomes" id="UP000265768"/>
    </source>
</evidence>
<dbReference type="Pfam" id="PF09250">
    <property type="entry name" value="Prim-Pol"/>
    <property type="match status" value="1"/>
</dbReference>
<protein>
    <submittedName>
        <fullName evidence="2">DNA primase</fullName>
    </submittedName>
</protein>
<name>A0A3A4BF33_9ACTN</name>
<proteinExistence type="predicted"/>
<reference evidence="2 3" key="1">
    <citation type="submission" date="2018-09" db="EMBL/GenBank/DDBJ databases">
        <title>YIM 75507 draft genome.</title>
        <authorList>
            <person name="Tang S."/>
            <person name="Feng Y."/>
        </authorList>
    </citation>
    <scope>NUCLEOTIDE SEQUENCE [LARGE SCALE GENOMIC DNA]</scope>
    <source>
        <strain evidence="2 3">YIM 75507</strain>
    </source>
</reference>
<dbReference type="SMART" id="SM00943">
    <property type="entry name" value="Prim-Pol"/>
    <property type="match status" value="1"/>
</dbReference>